<reference evidence="1" key="1">
    <citation type="submission" date="2023-03" db="EMBL/GenBank/DDBJ databases">
        <title>Andean soil-derived lignocellulolytic bacterial consortium as a source of novel taxa and putative plastic-active enzymes.</title>
        <authorList>
            <person name="Diaz-Garcia L."/>
            <person name="Chuvochina M."/>
            <person name="Feuerriegel G."/>
            <person name="Bunk B."/>
            <person name="Sproer C."/>
            <person name="Streit W.R."/>
            <person name="Rodriguez L.M."/>
            <person name="Overmann J."/>
            <person name="Jimenez D.J."/>
        </authorList>
    </citation>
    <scope>NUCLEOTIDE SEQUENCE</scope>
    <source>
        <strain evidence="1">MAG 7</strain>
    </source>
</reference>
<evidence type="ECO:0008006" key="3">
    <source>
        <dbReference type="Google" id="ProtNLM"/>
    </source>
</evidence>
<dbReference type="PROSITE" id="PS51257">
    <property type="entry name" value="PROKAR_LIPOPROTEIN"/>
    <property type="match status" value="1"/>
</dbReference>
<gene>
    <name evidence="1" type="ORF">P0Y53_20435</name>
</gene>
<dbReference type="EMBL" id="CP119311">
    <property type="protein sequence ID" value="WEK34862.1"/>
    <property type="molecule type" value="Genomic_DNA"/>
</dbReference>
<dbReference type="Proteomes" id="UP001220610">
    <property type="component" value="Chromosome"/>
</dbReference>
<sequence length="251" mass="27103">MNNSTRLTILALLLLTGAACKKTQEPGDQPASLGILNAIPGSTSLVTNFAGTTPITWYLDANKLFYNQFNLVNIFSISRREQPLALYNYPDTTASSKPLYSFQLKLAPGDIRTLFLVGSLSEPDTFMVQDAPPYHAVADSSMAIRLANLAPDNGPVSVTITGGDYNNQVLADNLAYKTVTGFIRLPAGSGVINYLVEFKDQATGTLQAAYTFYNVGTITQNNSVRSRSFTLGLTGKENVSPLNTVLINHNP</sequence>
<name>A0AAJ5WSG3_9BACT</name>
<organism evidence="1 2">
    <name type="scientific">Candidatus Pseudobacter hemicellulosilyticus</name>
    <dbReference type="NCBI Taxonomy" id="3121375"/>
    <lineage>
        <taxon>Bacteria</taxon>
        <taxon>Pseudomonadati</taxon>
        <taxon>Bacteroidota</taxon>
        <taxon>Chitinophagia</taxon>
        <taxon>Chitinophagales</taxon>
        <taxon>Chitinophagaceae</taxon>
        <taxon>Pseudobacter</taxon>
    </lineage>
</organism>
<evidence type="ECO:0000313" key="2">
    <source>
        <dbReference type="Proteomes" id="UP001220610"/>
    </source>
</evidence>
<proteinExistence type="predicted"/>
<dbReference type="AlphaFoldDB" id="A0AAJ5WSG3"/>
<accession>A0AAJ5WSG3</accession>
<protein>
    <recommendedName>
        <fullName evidence="3">DUF4397 domain-containing protein</fullName>
    </recommendedName>
</protein>
<evidence type="ECO:0000313" key="1">
    <source>
        <dbReference type="EMBL" id="WEK34862.1"/>
    </source>
</evidence>